<keyword evidence="4" id="KW-0830">Ubiquinone</keyword>
<dbReference type="EMBL" id="OMOF01000763">
    <property type="protein sequence ID" value="SPF54663.1"/>
    <property type="molecule type" value="Genomic_DNA"/>
</dbReference>
<dbReference type="GO" id="GO:0032259">
    <property type="term" value="P:methylation"/>
    <property type="evidence" value="ECO:0007669"/>
    <property type="project" value="UniProtKB-KW"/>
</dbReference>
<sequence>MSSFQSNSENRRAKGKGDIIVVDNKTAFSSEAYDSDVRATIPNYCSFHDETIDLIKTINEVPDIWLDTGCGTGTFGVKVEKYFPSTKCIMADPSESMLSRAKDKLNSENNTYIISGTQDLSCQNDSIDVITSIQSHHYLDLEGRQKATRNCFRMLKAGGVYVTFENIRKNTDIGNIIGLERWKNFQVQNGKSICDAEKHIGRFNNDYFPITLESHIGVLVDAGFSVAEVLWVSAMQAGFYAVK</sequence>
<evidence type="ECO:0000256" key="2">
    <source>
        <dbReference type="ARBA" id="ARBA00022679"/>
    </source>
</evidence>
<keyword evidence="2" id="KW-0808">Transferase</keyword>
<evidence type="ECO:0000256" key="1">
    <source>
        <dbReference type="ARBA" id="ARBA00022603"/>
    </source>
</evidence>
<feature type="domain" description="Methyltransferase" evidence="3">
    <location>
        <begin position="66"/>
        <end position="159"/>
    </location>
</feature>
<dbReference type="OrthoDB" id="9784101at2"/>
<dbReference type="CDD" id="cd02440">
    <property type="entry name" value="AdoMet_MTases"/>
    <property type="match status" value="1"/>
</dbReference>
<name>A0A2U3LRX5_9FIRM</name>
<reference evidence="5" key="1">
    <citation type="submission" date="2018-02" db="EMBL/GenBank/DDBJ databases">
        <authorList>
            <person name="Hausmann B."/>
        </authorList>
    </citation>
    <scope>NUCLEOTIDE SEQUENCE [LARGE SCALE GENOMIC DNA]</scope>
    <source>
        <strain evidence="5">Peat soil MAG SbF1</strain>
    </source>
</reference>
<evidence type="ECO:0000259" key="3">
    <source>
        <dbReference type="Pfam" id="PF13649"/>
    </source>
</evidence>
<gene>
    <name evidence="4" type="ORF">SBF1_7860002</name>
</gene>
<dbReference type="InterPro" id="IPR029063">
    <property type="entry name" value="SAM-dependent_MTases_sf"/>
</dbReference>
<dbReference type="InterPro" id="IPR051052">
    <property type="entry name" value="Diverse_substrate_MTase"/>
</dbReference>
<dbReference type="AlphaFoldDB" id="A0A2U3LRX5"/>
<dbReference type="Gene3D" id="3.40.50.150">
    <property type="entry name" value="Vaccinia Virus protein VP39"/>
    <property type="match status" value="1"/>
</dbReference>
<dbReference type="GO" id="GO:0008168">
    <property type="term" value="F:methyltransferase activity"/>
    <property type="evidence" value="ECO:0007669"/>
    <property type="project" value="UniProtKB-KW"/>
</dbReference>
<evidence type="ECO:0000313" key="5">
    <source>
        <dbReference type="Proteomes" id="UP000238916"/>
    </source>
</evidence>
<dbReference type="InterPro" id="IPR041698">
    <property type="entry name" value="Methyltransf_25"/>
</dbReference>
<dbReference type="SUPFAM" id="SSF53335">
    <property type="entry name" value="S-adenosyl-L-methionine-dependent methyltransferases"/>
    <property type="match status" value="1"/>
</dbReference>
<dbReference type="PANTHER" id="PTHR44942:SF4">
    <property type="entry name" value="METHYLTRANSFERASE TYPE 11 DOMAIN-CONTAINING PROTEIN"/>
    <property type="match status" value="1"/>
</dbReference>
<dbReference type="Proteomes" id="UP000238916">
    <property type="component" value="Unassembled WGS sequence"/>
</dbReference>
<proteinExistence type="predicted"/>
<dbReference type="PANTHER" id="PTHR44942">
    <property type="entry name" value="METHYLTRANSF_11 DOMAIN-CONTAINING PROTEIN"/>
    <property type="match status" value="1"/>
</dbReference>
<keyword evidence="1 4" id="KW-0489">Methyltransferase</keyword>
<evidence type="ECO:0000313" key="4">
    <source>
        <dbReference type="EMBL" id="SPF54663.1"/>
    </source>
</evidence>
<protein>
    <submittedName>
        <fullName evidence="4">Methylase involved in ubiquinone/menaquinone biosynthesis</fullName>
    </submittedName>
</protein>
<accession>A0A2U3LRX5</accession>
<dbReference type="Pfam" id="PF13649">
    <property type="entry name" value="Methyltransf_25"/>
    <property type="match status" value="1"/>
</dbReference>
<organism evidence="4 5">
    <name type="scientific">Candidatus Desulfosporosinus infrequens</name>
    <dbReference type="NCBI Taxonomy" id="2043169"/>
    <lineage>
        <taxon>Bacteria</taxon>
        <taxon>Bacillati</taxon>
        <taxon>Bacillota</taxon>
        <taxon>Clostridia</taxon>
        <taxon>Eubacteriales</taxon>
        <taxon>Desulfitobacteriaceae</taxon>
        <taxon>Desulfosporosinus</taxon>
    </lineage>
</organism>